<dbReference type="GO" id="GO:0005886">
    <property type="term" value="C:plasma membrane"/>
    <property type="evidence" value="ECO:0007669"/>
    <property type="project" value="UniProtKB-SubCell"/>
</dbReference>
<dbReference type="Gene3D" id="1.10.220.30">
    <property type="match status" value="3"/>
</dbReference>
<dbReference type="InterPro" id="IPR011002">
    <property type="entry name" value="FliG_a-hlx"/>
</dbReference>
<keyword evidence="14" id="KW-0966">Cell projection</keyword>
<evidence type="ECO:0000256" key="7">
    <source>
        <dbReference type="ARBA" id="ARBA00022779"/>
    </source>
</evidence>
<evidence type="ECO:0000256" key="2">
    <source>
        <dbReference type="ARBA" id="ARBA00004515"/>
    </source>
</evidence>
<evidence type="ECO:0000256" key="5">
    <source>
        <dbReference type="ARBA" id="ARBA00022475"/>
    </source>
</evidence>
<dbReference type="PANTHER" id="PTHR30534:SF0">
    <property type="entry name" value="FLAGELLAR MOTOR SWITCH PROTEIN FLIG"/>
    <property type="match status" value="1"/>
</dbReference>
<evidence type="ECO:0000259" key="12">
    <source>
        <dbReference type="Pfam" id="PF14841"/>
    </source>
</evidence>
<feature type="domain" description="Flagellar motor switch protein FliG middle" evidence="12">
    <location>
        <begin position="118"/>
        <end position="188"/>
    </location>
</feature>
<dbReference type="OrthoDB" id="283488at2"/>
<dbReference type="GO" id="GO:0071973">
    <property type="term" value="P:bacterial-type flagellum-dependent cell motility"/>
    <property type="evidence" value="ECO:0007669"/>
    <property type="project" value="InterPro"/>
</dbReference>
<dbReference type="SUPFAM" id="SSF48029">
    <property type="entry name" value="FliG"/>
    <property type="match status" value="2"/>
</dbReference>
<keyword evidence="5" id="KW-1003">Cell membrane</keyword>
<keyword evidence="14" id="KW-0282">Flagellum</keyword>
<keyword evidence="6" id="KW-0145">Chemotaxis</keyword>
<evidence type="ECO:0000256" key="1">
    <source>
        <dbReference type="ARBA" id="ARBA00004117"/>
    </source>
</evidence>
<evidence type="ECO:0000256" key="3">
    <source>
        <dbReference type="ARBA" id="ARBA00010299"/>
    </source>
</evidence>
<evidence type="ECO:0000259" key="11">
    <source>
        <dbReference type="Pfam" id="PF01706"/>
    </source>
</evidence>
<keyword evidence="14" id="KW-0969">Cilium</keyword>
<keyword evidence="15" id="KW-1185">Reference proteome</keyword>
<keyword evidence="8" id="KW-0472">Membrane</keyword>
<dbReference type="KEGG" id="htl:HPTL_1497"/>
<sequence length="335" mass="36679">MSGKDNPAIEKAATLLVTLGPSEAAAVLKHLGPREVQTLGMAMASLPPKPREEVEALLDEAIAHFQKGAPIEPDPEQIRQMLTQALGDDKASHIIGKILQGSDTGAIESLKWLDPGTAADLIKNEHPQIIATILVHLDYDFAGEILKRFPERLRNDVILRIATLEGVQPQALKELNEALSELLANASSSAKGKAAGGVRHVAEILNFVGAQIETEVLDAVREYDPDLAQRIMDEMFVFDNLLEMDDRSIQTLLREVANDQLVLALKGASPELREKIFKNMSQRAAEMLREDLESRGPVRVSEVEAAQKEILKVVRRLAEEGQIMLPSKGGDEGFL</sequence>
<evidence type="ECO:0000256" key="10">
    <source>
        <dbReference type="ARBA" id="ARBA00025598"/>
    </source>
</evidence>
<dbReference type="Proteomes" id="UP000262004">
    <property type="component" value="Chromosome"/>
</dbReference>
<comment type="function">
    <text evidence="10">FliG is one of three proteins (FliG, FliN, FliM) that forms the rotor-mounted switch complex (C ring), located at the base of the basal body. This complex interacts with the CheY and CheZ chemotaxis proteins, in addition to contacting components of the motor that determine the direction of flagellar rotation.</text>
</comment>
<feature type="domain" description="Flagellar motor switch protein FliG C-terminal" evidence="11">
    <location>
        <begin position="219"/>
        <end position="325"/>
    </location>
</feature>
<name>A0A2Z6DZJ3_HYDTE</name>
<organism evidence="14 15">
    <name type="scientific">Hydrogenophilus thermoluteolus</name>
    <name type="common">Pseudomonas hydrogenothermophila</name>
    <dbReference type="NCBI Taxonomy" id="297"/>
    <lineage>
        <taxon>Bacteria</taxon>
        <taxon>Pseudomonadati</taxon>
        <taxon>Pseudomonadota</taxon>
        <taxon>Hydrogenophilia</taxon>
        <taxon>Hydrogenophilales</taxon>
        <taxon>Hydrogenophilaceae</taxon>
        <taxon>Hydrogenophilus</taxon>
    </lineage>
</organism>
<dbReference type="PIRSF" id="PIRSF003161">
    <property type="entry name" value="FliG"/>
    <property type="match status" value="1"/>
</dbReference>
<reference evidence="14 15" key="1">
    <citation type="submission" date="2018-04" db="EMBL/GenBank/DDBJ databases">
        <title>Complete genome sequence of Hydrogenophilus thermoluteolus TH-1.</title>
        <authorList>
            <person name="Arai H."/>
        </authorList>
    </citation>
    <scope>NUCLEOTIDE SEQUENCE [LARGE SCALE GENOMIC DNA]</scope>
    <source>
        <strain evidence="14 15">TH-1</strain>
    </source>
</reference>
<proteinExistence type="inferred from homology"/>
<evidence type="ECO:0000313" key="15">
    <source>
        <dbReference type="Proteomes" id="UP000262004"/>
    </source>
</evidence>
<dbReference type="Pfam" id="PF14841">
    <property type="entry name" value="FliG_M"/>
    <property type="match status" value="1"/>
</dbReference>
<dbReference type="InterPro" id="IPR032779">
    <property type="entry name" value="FliG_M"/>
</dbReference>
<dbReference type="InterPro" id="IPR000090">
    <property type="entry name" value="Flg_Motor_Flig"/>
</dbReference>
<dbReference type="InterPro" id="IPR023087">
    <property type="entry name" value="Flg_Motor_Flig_C"/>
</dbReference>
<evidence type="ECO:0000256" key="8">
    <source>
        <dbReference type="ARBA" id="ARBA00023136"/>
    </source>
</evidence>
<dbReference type="FunFam" id="1.10.220.30:FF:000001">
    <property type="entry name" value="Flagellar motor switch protein FliG"/>
    <property type="match status" value="1"/>
</dbReference>
<comment type="similarity">
    <text evidence="3">Belongs to the FliG family.</text>
</comment>
<accession>A0A2Z6DZJ3</accession>
<protein>
    <recommendedName>
        <fullName evidence="4">Flagellar motor switch protein FliG</fullName>
    </recommendedName>
</protein>
<evidence type="ECO:0000259" key="13">
    <source>
        <dbReference type="Pfam" id="PF14842"/>
    </source>
</evidence>
<keyword evidence="7" id="KW-0283">Flagellar rotation</keyword>
<gene>
    <name evidence="14" type="primary">fliG</name>
    <name evidence="14" type="ORF">HPTL_1497</name>
</gene>
<keyword evidence="9" id="KW-0975">Bacterial flagellum</keyword>
<dbReference type="GO" id="GO:0003774">
    <property type="term" value="F:cytoskeletal motor activity"/>
    <property type="evidence" value="ECO:0007669"/>
    <property type="project" value="InterPro"/>
</dbReference>
<dbReference type="Pfam" id="PF01706">
    <property type="entry name" value="FliG_C"/>
    <property type="match status" value="1"/>
</dbReference>
<feature type="domain" description="Flagellar motor switch protein FliG N-terminal" evidence="13">
    <location>
        <begin position="9"/>
        <end position="104"/>
    </location>
</feature>
<evidence type="ECO:0000256" key="9">
    <source>
        <dbReference type="ARBA" id="ARBA00023143"/>
    </source>
</evidence>
<dbReference type="GO" id="GO:0009425">
    <property type="term" value="C:bacterial-type flagellum basal body"/>
    <property type="evidence" value="ECO:0007669"/>
    <property type="project" value="UniProtKB-SubCell"/>
</dbReference>
<evidence type="ECO:0000256" key="6">
    <source>
        <dbReference type="ARBA" id="ARBA00022500"/>
    </source>
</evidence>
<dbReference type="PANTHER" id="PTHR30534">
    <property type="entry name" value="FLAGELLAR MOTOR SWITCH PROTEIN FLIG"/>
    <property type="match status" value="1"/>
</dbReference>
<evidence type="ECO:0000256" key="4">
    <source>
        <dbReference type="ARBA" id="ARBA00021870"/>
    </source>
</evidence>
<dbReference type="Pfam" id="PF14842">
    <property type="entry name" value="FliG_N"/>
    <property type="match status" value="1"/>
</dbReference>
<dbReference type="GO" id="GO:0006935">
    <property type="term" value="P:chemotaxis"/>
    <property type="evidence" value="ECO:0007669"/>
    <property type="project" value="UniProtKB-KW"/>
</dbReference>
<dbReference type="RefSeq" id="WP_119335469.1">
    <property type="nucleotide sequence ID" value="NZ_AP018558.1"/>
</dbReference>
<dbReference type="EMBL" id="AP018558">
    <property type="protein sequence ID" value="BBD77759.1"/>
    <property type="molecule type" value="Genomic_DNA"/>
</dbReference>
<dbReference type="AlphaFoldDB" id="A0A2Z6DZJ3"/>
<evidence type="ECO:0000313" key="14">
    <source>
        <dbReference type="EMBL" id="BBD77759.1"/>
    </source>
</evidence>
<dbReference type="InterPro" id="IPR028263">
    <property type="entry name" value="FliG_N"/>
</dbReference>
<dbReference type="PRINTS" id="PR00954">
    <property type="entry name" value="FLGMOTORFLIG"/>
</dbReference>
<comment type="subcellular location">
    <subcellularLocation>
        <location evidence="1">Bacterial flagellum basal body</location>
    </subcellularLocation>
    <subcellularLocation>
        <location evidence="2">Cell inner membrane</location>
        <topology evidence="2">Peripheral membrane protein</topology>
        <orientation evidence="2">Cytoplasmic side</orientation>
    </subcellularLocation>
</comment>
<dbReference type="NCBIfam" id="TIGR00207">
    <property type="entry name" value="fliG"/>
    <property type="match status" value="1"/>
</dbReference>